<name>A0A249PJJ9_9HYPH</name>
<sequence>MRQAWHTTAKMSGKQQYQYIGPAFRQKGFRPFDDMGFLSGDIDFERRDMIQSSALKVCGQRAS</sequence>
<dbReference type="KEGG" id="esj:SJ05684_b49940"/>
<dbReference type="EMBL" id="CP023068">
    <property type="protein sequence ID" value="ASY65976.1"/>
    <property type="molecule type" value="Genomic_DNA"/>
</dbReference>
<organism evidence="1 2">
    <name type="scientific">Sinorhizobium sojae CCBAU 05684</name>
    <dbReference type="NCBI Taxonomy" id="716928"/>
    <lineage>
        <taxon>Bacteria</taxon>
        <taxon>Pseudomonadati</taxon>
        <taxon>Pseudomonadota</taxon>
        <taxon>Alphaproteobacteria</taxon>
        <taxon>Hyphomicrobiales</taxon>
        <taxon>Rhizobiaceae</taxon>
        <taxon>Sinorhizobium/Ensifer group</taxon>
        <taxon>Sinorhizobium</taxon>
    </lineage>
</organism>
<evidence type="ECO:0000313" key="1">
    <source>
        <dbReference type="EMBL" id="ASY65976.1"/>
    </source>
</evidence>
<reference evidence="1 2" key="1">
    <citation type="submission" date="2017-08" db="EMBL/GenBank/DDBJ databases">
        <title>Multipartite genome sequences of Sinorhizobium species nodulating soybeans.</title>
        <authorList>
            <person name="Tian C.F."/>
        </authorList>
    </citation>
    <scope>NUCLEOTIDE SEQUENCE [LARGE SCALE GENOMIC DNA]</scope>
    <source>
        <strain evidence="1 2">CCBAU 05684</strain>
        <plasmid evidence="2">psj05684b</plasmid>
    </source>
</reference>
<dbReference type="Proteomes" id="UP000217211">
    <property type="component" value="Plasmid pSJ05684b"/>
</dbReference>
<geneLocation type="plasmid" evidence="2">
    <name>psj05684b</name>
</geneLocation>
<keyword evidence="2" id="KW-1185">Reference proteome</keyword>
<gene>
    <name evidence="1" type="ORF">SJ05684_b49940</name>
</gene>
<protein>
    <submittedName>
        <fullName evidence="1">Uncharacterized protein</fullName>
    </submittedName>
</protein>
<accession>A0A249PJJ9</accession>
<proteinExistence type="predicted"/>
<evidence type="ECO:0000313" key="2">
    <source>
        <dbReference type="Proteomes" id="UP000217211"/>
    </source>
</evidence>
<keyword evidence="1" id="KW-0614">Plasmid</keyword>
<dbReference type="AlphaFoldDB" id="A0A249PJJ9"/>